<dbReference type="GO" id="GO:0009507">
    <property type="term" value="C:chloroplast"/>
    <property type="evidence" value="ECO:0007669"/>
    <property type="project" value="UniProtKB-SubCell"/>
</dbReference>
<comment type="subcellular location">
    <subcellularLocation>
        <location evidence="1 6">Plastid</location>
        <location evidence="1 6">Chloroplast</location>
    </subcellularLocation>
</comment>
<dbReference type="GO" id="GO:0003735">
    <property type="term" value="F:structural constituent of ribosome"/>
    <property type="evidence" value="ECO:0007669"/>
    <property type="project" value="InterPro"/>
</dbReference>
<name>A0A385M312_9LILI</name>
<evidence type="ECO:0000256" key="3">
    <source>
        <dbReference type="ARBA" id="ARBA00022980"/>
    </source>
</evidence>
<keyword evidence="7" id="KW-0934">Plastid</keyword>
<evidence type="ECO:0000313" key="7">
    <source>
        <dbReference type="EMBL" id="AYA54071.1"/>
    </source>
</evidence>
<dbReference type="InterPro" id="IPR002677">
    <property type="entry name" value="Ribosomal_bL32"/>
</dbReference>
<proteinExistence type="inferred from homology"/>
<reference evidence="7" key="1">
    <citation type="journal article" date="2018" name="Int. J. Mol. Sci.">
        <title>Phylogenomic and Comparative Analyses of Complete Plastomes of Croomia and Stemona (Stemonaceae).</title>
        <authorList>
            <person name="Lu Q."/>
            <person name="Ye W."/>
            <person name="Lu R."/>
            <person name="Xu W."/>
            <person name="Qiu Y."/>
        </authorList>
    </citation>
    <scope>NUCLEOTIDE SEQUENCE</scope>
</reference>
<dbReference type="AlphaFoldDB" id="A0A385M312"/>
<evidence type="ECO:0000256" key="4">
    <source>
        <dbReference type="ARBA" id="ARBA00023274"/>
    </source>
</evidence>
<dbReference type="HAMAP" id="MF_00340">
    <property type="entry name" value="Ribosomal_bL32"/>
    <property type="match status" value="1"/>
</dbReference>
<evidence type="ECO:0000256" key="2">
    <source>
        <dbReference type="ARBA" id="ARBA00008560"/>
    </source>
</evidence>
<gene>
    <name evidence="6 7" type="primary">rpl32</name>
</gene>
<evidence type="ECO:0000256" key="6">
    <source>
        <dbReference type="HAMAP-Rule" id="MF_00340"/>
    </source>
</evidence>
<protein>
    <recommendedName>
        <fullName evidence="5 6">Large ribosomal subunit protein bL32c</fullName>
    </recommendedName>
</protein>
<accession>A0A385M312</accession>
<dbReference type="GO" id="GO:0015934">
    <property type="term" value="C:large ribosomal subunit"/>
    <property type="evidence" value="ECO:0007669"/>
    <property type="project" value="InterPro"/>
</dbReference>
<dbReference type="Pfam" id="PF01783">
    <property type="entry name" value="Ribosomal_L32p"/>
    <property type="match status" value="1"/>
</dbReference>
<dbReference type="InterPro" id="IPR011332">
    <property type="entry name" value="Ribosomal_zn-bd"/>
</dbReference>
<sequence length="53" mass="6133">MAVPKKRTSMSKKRIRRNIWKKKGYLAGVKAFSLAKSIYTGHSKSFFVRQTSK</sequence>
<dbReference type="RefSeq" id="YP_009527116.1">
    <property type="nucleotide sequence ID" value="NC_039674.1"/>
</dbReference>
<organism evidence="7">
    <name type="scientific">Croomia pauciflora</name>
    <dbReference type="NCBI Taxonomy" id="101609"/>
    <lineage>
        <taxon>Eukaryota</taxon>
        <taxon>Viridiplantae</taxon>
        <taxon>Streptophyta</taxon>
        <taxon>Embryophyta</taxon>
        <taxon>Tracheophyta</taxon>
        <taxon>Spermatophyta</taxon>
        <taxon>Magnoliopsida</taxon>
        <taxon>Liliopsida</taxon>
        <taxon>Pandanales</taxon>
        <taxon>Stemonaceae</taxon>
        <taxon>Croomia</taxon>
    </lineage>
</organism>
<dbReference type="SUPFAM" id="SSF57829">
    <property type="entry name" value="Zn-binding ribosomal proteins"/>
    <property type="match status" value="1"/>
</dbReference>
<keyword evidence="3 6" id="KW-0689">Ribosomal protein</keyword>
<dbReference type="GeneID" id="38326075"/>
<dbReference type="InterPro" id="IPR044958">
    <property type="entry name" value="Ribosomal_bL32_plant/cyanobact"/>
</dbReference>
<dbReference type="PANTHER" id="PTHR36083">
    <property type="entry name" value="50S RIBOSOMAL PROTEIN L32, CHLOROPLASTIC"/>
    <property type="match status" value="1"/>
</dbReference>
<comment type="similarity">
    <text evidence="2 6">Belongs to the bacterial ribosomal protein bL32 family.</text>
</comment>
<geneLocation type="chloroplast" evidence="7"/>
<evidence type="ECO:0000256" key="1">
    <source>
        <dbReference type="ARBA" id="ARBA00004229"/>
    </source>
</evidence>
<dbReference type="NCBIfam" id="TIGR01031">
    <property type="entry name" value="rpmF_bact"/>
    <property type="match status" value="1"/>
</dbReference>
<dbReference type="EMBL" id="MH191380">
    <property type="protein sequence ID" value="AYA54071.1"/>
    <property type="molecule type" value="Genomic_DNA"/>
</dbReference>
<keyword evidence="4 6" id="KW-0687">Ribonucleoprotein</keyword>
<dbReference type="PANTHER" id="PTHR36083:SF1">
    <property type="entry name" value="LARGE RIBOSOMAL SUBUNIT PROTEIN BL32C"/>
    <property type="match status" value="1"/>
</dbReference>
<dbReference type="GO" id="GO:0006412">
    <property type="term" value="P:translation"/>
    <property type="evidence" value="ECO:0007669"/>
    <property type="project" value="UniProtKB-UniRule"/>
</dbReference>
<evidence type="ECO:0000256" key="5">
    <source>
        <dbReference type="ARBA" id="ARBA00035280"/>
    </source>
</evidence>
<keyword evidence="7" id="KW-0150">Chloroplast</keyword>